<dbReference type="PANTHER" id="PTHR43401">
    <property type="entry name" value="L-THREONINE 3-DEHYDROGENASE"/>
    <property type="match status" value="1"/>
</dbReference>
<comment type="similarity">
    <text evidence="5">Belongs to the zinc-containing alcohol dehydrogenase family.</text>
</comment>
<dbReference type="PANTHER" id="PTHR43401:SF5">
    <property type="entry name" value="ALCOHOL DEHYDROGENASE-RELATED"/>
    <property type="match status" value="1"/>
</dbReference>
<dbReference type="SUPFAM" id="SSF50129">
    <property type="entry name" value="GroES-like"/>
    <property type="match status" value="1"/>
</dbReference>
<evidence type="ECO:0000256" key="1">
    <source>
        <dbReference type="ARBA" id="ARBA00001947"/>
    </source>
</evidence>
<organism evidence="7 8">
    <name type="scientific">Mycolicibacterium mageritense</name>
    <name type="common">Mycobacterium mageritense</name>
    <dbReference type="NCBI Taxonomy" id="53462"/>
    <lineage>
        <taxon>Bacteria</taxon>
        <taxon>Bacillati</taxon>
        <taxon>Actinomycetota</taxon>
        <taxon>Actinomycetes</taxon>
        <taxon>Mycobacteriales</taxon>
        <taxon>Mycobacteriaceae</taxon>
        <taxon>Mycolicibacterium</taxon>
    </lineage>
</organism>
<dbReference type="InterPro" id="IPR013149">
    <property type="entry name" value="ADH-like_C"/>
</dbReference>
<evidence type="ECO:0000256" key="2">
    <source>
        <dbReference type="ARBA" id="ARBA00022723"/>
    </source>
</evidence>
<dbReference type="InterPro" id="IPR036291">
    <property type="entry name" value="NAD(P)-bd_dom_sf"/>
</dbReference>
<dbReference type="Gene3D" id="3.90.180.10">
    <property type="entry name" value="Medium-chain alcohol dehydrogenases, catalytic domain"/>
    <property type="match status" value="1"/>
</dbReference>
<gene>
    <name evidence="7" type="primary">adh</name>
    <name evidence="7" type="ORF">MMAGJ_64590</name>
</gene>
<name>A0ABM7I2R1_MYCME</name>
<dbReference type="InterPro" id="IPR013154">
    <property type="entry name" value="ADH-like_N"/>
</dbReference>
<keyword evidence="2 5" id="KW-0479">Metal-binding</keyword>
<evidence type="ECO:0000259" key="6">
    <source>
        <dbReference type="SMART" id="SM00829"/>
    </source>
</evidence>
<dbReference type="PROSITE" id="PS00059">
    <property type="entry name" value="ADH_ZINC"/>
    <property type="match status" value="1"/>
</dbReference>
<evidence type="ECO:0000256" key="3">
    <source>
        <dbReference type="ARBA" id="ARBA00022833"/>
    </source>
</evidence>
<evidence type="ECO:0000256" key="4">
    <source>
        <dbReference type="ARBA" id="ARBA00023002"/>
    </source>
</evidence>
<evidence type="ECO:0000313" key="8">
    <source>
        <dbReference type="Proteomes" id="UP000465622"/>
    </source>
</evidence>
<dbReference type="InterPro" id="IPR020843">
    <property type="entry name" value="ER"/>
</dbReference>
<dbReference type="SUPFAM" id="SSF51735">
    <property type="entry name" value="NAD(P)-binding Rossmann-fold domains"/>
    <property type="match status" value="1"/>
</dbReference>
<dbReference type="InterPro" id="IPR002328">
    <property type="entry name" value="ADH_Zn_CS"/>
</dbReference>
<protein>
    <submittedName>
        <fullName evidence="7">Alcohol dehydrogenase</fullName>
    </submittedName>
</protein>
<proteinExistence type="inferred from homology"/>
<dbReference type="Pfam" id="PF08240">
    <property type="entry name" value="ADH_N"/>
    <property type="match status" value="1"/>
</dbReference>
<dbReference type="InterPro" id="IPR011032">
    <property type="entry name" value="GroES-like_sf"/>
</dbReference>
<keyword evidence="4" id="KW-0560">Oxidoreductase</keyword>
<feature type="domain" description="Enoyl reductase (ER)" evidence="6">
    <location>
        <begin position="4"/>
        <end position="350"/>
    </location>
</feature>
<reference evidence="7 8" key="1">
    <citation type="journal article" date="2019" name="Emerg. Microbes Infect.">
        <title>Comprehensive subspecies identification of 175 nontuberculous mycobacteria species based on 7547 genomic profiles.</title>
        <authorList>
            <person name="Matsumoto Y."/>
            <person name="Kinjo T."/>
            <person name="Motooka D."/>
            <person name="Nabeya D."/>
            <person name="Jung N."/>
            <person name="Uechi K."/>
            <person name="Horii T."/>
            <person name="Iida T."/>
            <person name="Fujita J."/>
            <person name="Nakamura S."/>
        </authorList>
    </citation>
    <scope>NUCLEOTIDE SEQUENCE [LARGE SCALE GENOMIC DNA]</scope>
    <source>
        <strain evidence="7 8">JCM 12375</strain>
    </source>
</reference>
<dbReference type="RefSeq" id="WP_036440842.1">
    <property type="nucleotide sequence ID" value="NZ_AP022567.1"/>
</dbReference>
<keyword evidence="8" id="KW-1185">Reference proteome</keyword>
<evidence type="ECO:0000256" key="5">
    <source>
        <dbReference type="RuleBase" id="RU361277"/>
    </source>
</evidence>
<evidence type="ECO:0000313" key="7">
    <source>
        <dbReference type="EMBL" id="BBX37177.1"/>
    </source>
</evidence>
<comment type="cofactor">
    <cofactor evidence="1 5">
        <name>Zn(2+)</name>
        <dbReference type="ChEBI" id="CHEBI:29105"/>
    </cofactor>
</comment>
<dbReference type="Proteomes" id="UP000465622">
    <property type="component" value="Chromosome"/>
</dbReference>
<keyword evidence="3 5" id="KW-0862">Zinc</keyword>
<dbReference type="SMART" id="SM00829">
    <property type="entry name" value="PKS_ER"/>
    <property type="match status" value="1"/>
</dbReference>
<sequence length="353" mass="36768">MRAAVIEELARPLVVRDVPDPSCPADGAIVRVMANGICRTDWALWSGNFWAGGPRVTTPFVLGHEFAGVVEEVGSEVRWWHAGDRVTFPMNPGDGDCATCRAGHQHVCEHGATLVPGVSYWGAFAEYVVVRFADANMVALPESLGFVAAASLGCRYIAAFHGIVDQARVRPGEWVAVYGAGGGMGLSAVQVAAAAGANVIAVDISDDKLAAARRLGAVHTTTAAAPEAAAEIVELTGGGAHVSVDAIGLAHTCQASVRSLRTRGRHLQLGHTVAADGGQIAVPIDLMLIKELEFLSAFGMAGHQFGPMLAMIEAGRLNPDEVVSHTVGLDEVSSVLGSMESFGTAGVVVIDRF</sequence>
<accession>A0ABM7I2R1</accession>
<dbReference type="Pfam" id="PF00107">
    <property type="entry name" value="ADH_zinc_N"/>
    <property type="match status" value="1"/>
</dbReference>
<dbReference type="EMBL" id="AP022567">
    <property type="protein sequence ID" value="BBX37177.1"/>
    <property type="molecule type" value="Genomic_DNA"/>
</dbReference>
<dbReference type="InterPro" id="IPR050129">
    <property type="entry name" value="Zn_alcohol_dh"/>
</dbReference>